<reference evidence="3" key="1">
    <citation type="journal article" date="2020" name="J. Eukaryot. Microbiol.">
        <title>De novo Sequencing, Assembly and Annotation of the Transcriptome for the Free-Living Testate Amoeba Arcella intermedia.</title>
        <authorList>
            <person name="Ribeiro G.M."/>
            <person name="Porfirio-Sousa A.L."/>
            <person name="Maurer-Alcala X.X."/>
            <person name="Katz L.A."/>
            <person name="Lahr D.J.G."/>
        </authorList>
    </citation>
    <scope>NUCLEOTIDE SEQUENCE</scope>
</reference>
<dbReference type="GO" id="GO:0016616">
    <property type="term" value="F:oxidoreductase activity, acting on the CH-OH group of donors, NAD or NADP as acceptor"/>
    <property type="evidence" value="ECO:0007669"/>
    <property type="project" value="TreeGrafter"/>
</dbReference>
<evidence type="ECO:0000313" key="3">
    <source>
        <dbReference type="EMBL" id="NDV34384.1"/>
    </source>
</evidence>
<dbReference type="Pfam" id="PF00106">
    <property type="entry name" value="adh_short"/>
    <property type="match status" value="1"/>
</dbReference>
<sequence length="292" mass="31917">MANPGTAVVTGGASGIGRAYAEDLLELGWNVTILDLADSKKTLQYIVQKFGNEIQKRLLVFSGDITNQVQMEMIFHKTISHFGSFDLLVNNAGVFNLLFQNLERTYQVNLVATTKNTEWFIKYATGNLRHPSRVPRNIIITAGSSGLIPIDSELAPAFVASKFGLVGLVRSLKFLGPKFGIRVNCICPVIVDTPMNTIDSETKGFLTDEGRGGIADPKECAKAMIKILDDPSIYGEVVTVHPSVGCKVESLDANNQFGYLGNWSFEKSKQVDAYLEGAIDMVRAGKVGWSYL</sequence>
<dbReference type="InterPro" id="IPR036291">
    <property type="entry name" value="NAD(P)-bd_dom_sf"/>
</dbReference>
<dbReference type="GO" id="GO:0005737">
    <property type="term" value="C:cytoplasm"/>
    <property type="evidence" value="ECO:0007669"/>
    <property type="project" value="TreeGrafter"/>
</dbReference>
<dbReference type="SUPFAM" id="SSF51735">
    <property type="entry name" value="NAD(P)-binding Rossmann-fold domains"/>
    <property type="match status" value="1"/>
</dbReference>
<evidence type="ECO:0000256" key="1">
    <source>
        <dbReference type="ARBA" id="ARBA00006484"/>
    </source>
</evidence>
<evidence type="ECO:0000256" key="2">
    <source>
        <dbReference type="ARBA" id="ARBA00023002"/>
    </source>
</evidence>
<dbReference type="PRINTS" id="PR00081">
    <property type="entry name" value="GDHRDH"/>
</dbReference>
<dbReference type="PANTHER" id="PTHR44229:SF4">
    <property type="entry name" value="15-HYDROXYPROSTAGLANDIN DEHYDROGENASE [NAD(+)]"/>
    <property type="match status" value="1"/>
</dbReference>
<name>A0A6B2LBN1_9EUKA</name>
<dbReference type="PANTHER" id="PTHR44229">
    <property type="entry name" value="15-HYDROXYPROSTAGLANDIN DEHYDROGENASE [NAD(+)]"/>
    <property type="match status" value="1"/>
</dbReference>
<protein>
    <submittedName>
        <fullName evidence="3">Uncharacterized protein</fullName>
    </submittedName>
</protein>
<dbReference type="InterPro" id="IPR002347">
    <property type="entry name" value="SDR_fam"/>
</dbReference>
<organism evidence="3">
    <name type="scientific">Arcella intermedia</name>
    <dbReference type="NCBI Taxonomy" id="1963864"/>
    <lineage>
        <taxon>Eukaryota</taxon>
        <taxon>Amoebozoa</taxon>
        <taxon>Tubulinea</taxon>
        <taxon>Elardia</taxon>
        <taxon>Arcellinida</taxon>
        <taxon>Sphaerothecina</taxon>
        <taxon>Arcellidae</taxon>
        <taxon>Arcella</taxon>
    </lineage>
</organism>
<accession>A0A6B2LBN1</accession>
<comment type="similarity">
    <text evidence="1">Belongs to the short-chain dehydrogenases/reductases (SDR) family.</text>
</comment>
<dbReference type="AlphaFoldDB" id="A0A6B2LBN1"/>
<dbReference type="EMBL" id="GIBP01005415">
    <property type="protein sequence ID" value="NDV34384.1"/>
    <property type="molecule type" value="Transcribed_RNA"/>
</dbReference>
<proteinExistence type="inferred from homology"/>
<dbReference type="Gene3D" id="3.40.50.720">
    <property type="entry name" value="NAD(P)-binding Rossmann-like Domain"/>
    <property type="match status" value="1"/>
</dbReference>
<keyword evidence="2" id="KW-0560">Oxidoreductase</keyword>